<feature type="chain" id="PRO_5045592013" description="Glycoside hydrolase" evidence="2">
    <location>
        <begin position="23"/>
        <end position="952"/>
    </location>
</feature>
<evidence type="ECO:0000313" key="4">
    <source>
        <dbReference type="Proteomes" id="UP001187221"/>
    </source>
</evidence>
<feature type="region of interest" description="Disordered" evidence="1">
    <location>
        <begin position="32"/>
        <end position="59"/>
    </location>
</feature>
<accession>A0ABQ6P6E6</accession>
<dbReference type="Proteomes" id="UP001187221">
    <property type="component" value="Unassembled WGS sequence"/>
</dbReference>
<sequence>MKPFPKPLSFVALLLATTPVLAPGLLPGFAAQAQEAQHREAQHQEEDEQQEGARKPAPVFPPIHKTAFHTPTFDLALRADTQTLAHLSPTGDEAFDFVPAAREAERAGDGYVHIGDIHVRLRAAGGDWQDFSSAHARQQITALPGGPDVLAAADITASMTSNVAGNTGGATIPLRVERRWVNEGGVLAMRFTLVNTSPTPVEIGALGMPMVFDNIIRDRDLDQAHARASFVDPYIGRDAGYLQVTRLNGSGPALLVLPEKNTPLEAYRPVLEARSAPRGDIFTDRSERSQVSEGFYDWTVASKAFAEKEWAKAGPQWNEPTSFTLAPGESRTLGLRFVTAPSIRAIEDTLVANKRPVAVGIPGYVVPTDQTASLFLKSPVKVASIAAWPAGALSATPEKAGNGWARYQVKASGWGEARLTVTYADGQKQTISYYITKPLETVMADIGHFTTTRQWFEGKGDPFHRSPAILSYDREENRILTQDARVWVSGMSDEGGAGSWVAAAIKQLDNPDPVEVAKLERLVDETVLGTLQVDKGSQAGAVKKSIFYYDPKEFPNYYDPSIDWKTWTSWSKKDADDLGRSYNYPHVAIGHWVLYRLARDNRGLVKQHDWKFYLDWAFKTSVAMMRDAPYYAQFGQMEGDVFIDILKDLKREGMTAQASELEGLMKGRADHWRTLKYPFGSEMVWDSTGQSEVYAWMRHFGYQPQADATREVILGYDPTIPSWGYNGNARRYWDFLYGGKVSRIERQIHHYGSTLNAVPLFDAFRQNPADLHLLRVAYGGMMGGITNIDQQGFGSAAFHSWPDMMKWDAITGDYGMGFYGHAITAASYIVNDPQLGWLGFGGDLATKGTHISLVPRDGARRRLFVAPAGLWITLEEGRIQSARYDTKSGKVDLTLDPASATAPAARLLFETTTSTGRPYAIVPPAPAITAERGGYAIPLAPSATTTVTLAPR</sequence>
<keyword evidence="4" id="KW-1185">Reference proteome</keyword>
<reference evidence="3 4" key="1">
    <citation type="submission" date="2023-06" db="EMBL/GenBank/DDBJ databases">
        <title>Draft genome sequence of Novosphingobium sp. strain IK01.</title>
        <authorList>
            <person name="Hatamoto M."/>
            <person name="Ikarashi T."/>
            <person name="Yamaguchi T."/>
        </authorList>
    </citation>
    <scope>NUCLEOTIDE SEQUENCE [LARGE SCALE GENOMIC DNA]</scope>
    <source>
        <strain evidence="3 4">IK01</strain>
    </source>
</reference>
<gene>
    <name evidence="3" type="ORF">NUTIK01_15780</name>
</gene>
<evidence type="ECO:0000313" key="3">
    <source>
        <dbReference type="EMBL" id="GMM60801.1"/>
    </source>
</evidence>
<dbReference type="RefSeq" id="WP_317974566.1">
    <property type="nucleotide sequence ID" value="NZ_BTFW01000001.1"/>
</dbReference>
<keyword evidence="2" id="KW-0732">Signal</keyword>
<organism evidence="3 4">
    <name type="scientific">Novosphingobium pituita</name>
    <dbReference type="NCBI Taxonomy" id="3056842"/>
    <lineage>
        <taxon>Bacteria</taxon>
        <taxon>Pseudomonadati</taxon>
        <taxon>Pseudomonadota</taxon>
        <taxon>Alphaproteobacteria</taxon>
        <taxon>Sphingomonadales</taxon>
        <taxon>Sphingomonadaceae</taxon>
        <taxon>Novosphingobium</taxon>
    </lineage>
</organism>
<feature type="signal peptide" evidence="2">
    <location>
        <begin position="1"/>
        <end position="22"/>
    </location>
</feature>
<dbReference type="InterPro" id="IPR043750">
    <property type="entry name" value="DUF5695"/>
</dbReference>
<proteinExistence type="predicted"/>
<protein>
    <recommendedName>
        <fullName evidence="5">Glycoside hydrolase</fullName>
    </recommendedName>
</protein>
<name>A0ABQ6P6E6_9SPHN</name>
<evidence type="ECO:0008006" key="5">
    <source>
        <dbReference type="Google" id="ProtNLM"/>
    </source>
</evidence>
<evidence type="ECO:0000256" key="2">
    <source>
        <dbReference type="SAM" id="SignalP"/>
    </source>
</evidence>
<evidence type="ECO:0000256" key="1">
    <source>
        <dbReference type="SAM" id="MobiDB-lite"/>
    </source>
</evidence>
<dbReference type="Pfam" id="PF18951">
    <property type="entry name" value="DUF5695"/>
    <property type="match status" value="1"/>
</dbReference>
<dbReference type="EMBL" id="BTFW01000001">
    <property type="protein sequence ID" value="GMM60801.1"/>
    <property type="molecule type" value="Genomic_DNA"/>
</dbReference>
<comment type="caution">
    <text evidence="3">The sequence shown here is derived from an EMBL/GenBank/DDBJ whole genome shotgun (WGS) entry which is preliminary data.</text>
</comment>